<dbReference type="InterPro" id="IPR003497">
    <property type="entry name" value="BRO_N_domain"/>
</dbReference>
<comment type="caution">
    <text evidence="2">The sequence shown here is derived from an EMBL/GenBank/DDBJ whole genome shotgun (WGS) entry which is preliminary data.</text>
</comment>
<dbReference type="SMART" id="SM01040">
    <property type="entry name" value="Bro-N"/>
    <property type="match status" value="1"/>
</dbReference>
<dbReference type="EMBL" id="JACHXI010000009">
    <property type="protein sequence ID" value="MBB3103785.1"/>
    <property type="molecule type" value="Genomic_DNA"/>
</dbReference>
<feature type="domain" description="Bro-N" evidence="1">
    <location>
        <begin position="38"/>
        <end position="151"/>
    </location>
</feature>
<dbReference type="Proteomes" id="UP000549250">
    <property type="component" value="Unassembled WGS sequence"/>
</dbReference>
<evidence type="ECO:0000259" key="1">
    <source>
        <dbReference type="PROSITE" id="PS51750"/>
    </source>
</evidence>
<dbReference type="RefSeq" id="WP_246335977.1">
    <property type="nucleotide sequence ID" value="NZ_JACHXI010000009.1"/>
</dbReference>
<evidence type="ECO:0000313" key="3">
    <source>
        <dbReference type="Proteomes" id="UP000549250"/>
    </source>
</evidence>
<dbReference type="Pfam" id="PF02498">
    <property type="entry name" value="Bro-N"/>
    <property type="match status" value="1"/>
</dbReference>
<reference evidence="2 3" key="1">
    <citation type="submission" date="2020-08" db="EMBL/GenBank/DDBJ databases">
        <title>Genomic Encyclopedia of Type Strains, Phase III (KMG-III): the genomes of soil and plant-associated and newly described type strains.</title>
        <authorList>
            <person name="Whitman W."/>
        </authorList>
    </citation>
    <scope>NUCLEOTIDE SEQUENCE [LARGE SCALE GENOMIC DNA]</scope>
    <source>
        <strain evidence="2 3">CECT 4462</strain>
    </source>
</reference>
<keyword evidence="3" id="KW-1185">Reference proteome</keyword>
<sequence length="338" mass="37841">MSAVQKQLQPKKQSPGEVRVARALDNVKTNKEINVVNKNTIATAQIIPFEFDRKPLRATLIAGLPWFVAADVCAAINITNYRNAVEKLDEDEKGVHSIDTLGGTQQMLVVNESGLNAIILRCRDAMTRGTPAHRYRKWVTAEVLPAIRKHGRYEDASGKMGILLDDVIGTSGVNVLDRVIEQKASPIAASLQRSFKHTMKSRLRSRFNVQRTDLIPASQLADACNFIAAYALEGEWIGKEEKPGTFVLDEYQAQDLVSLLHYTDWVLYRWNQGISAGLKAINPKFHAKTWEFFQETQCAAKRLERGLPELIAHFHQKSHGYRPHEAIAKGIQVGHPAD</sequence>
<evidence type="ECO:0000313" key="2">
    <source>
        <dbReference type="EMBL" id="MBB3103785.1"/>
    </source>
</evidence>
<dbReference type="PROSITE" id="PS51750">
    <property type="entry name" value="BRO_N"/>
    <property type="match status" value="1"/>
</dbReference>
<gene>
    <name evidence="2" type="ORF">FHR87_002182</name>
</gene>
<organism evidence="2 3">
    <name type="scientific">Azomonas macrocytogenes</name>
    <name type="common">Azotobacter macrocytogenes</name>
    <dbReference type="NCBI Taxonomy" id="69962"/>
    <lineage>
        <taxon>Bacteria</taxon>
        <taxon>Pseudomonadati</taxon>
        <taxon>Pseudomonadota</taxon>
        <taxon>Gammaproteobacteria</taxon>
        <taxon>Pseudomonadales</taxon>
        <taxon>Pseudomonadaceae</taxon>
        <taxon>Azomonas</taxon>
    </lineage>
</organism>
<name>A0A839T752_AZOMA</name>
<proteinExistence type="predicted"/>
<dbReference type="PANTHER" id="PTHR36180:SF2">
    <property type="entry name" value="BRO FAMILY PROTEIN"/>
    <property type="match status" value="1"/>
</dbReference>
<dbReference type="AlphaFoldDB" id="A0A839T752"/>
<protein>
    <submittedName>
        <fullName evidence="2">Prophage antirepressor-like protein</fullName>
    </submittedName>
</protein>
<accession>A0A839T752</accession>
<dbReference type="PANTHER" id="PTHR36180">
    <property type="entry name" value="DNA-BINDING PROTEIN-RELATED-RELATED"/>
    <property type="match status" value="1"/>
</dbReference>